<comment type="caution">
    <text evidence="1">The sequence shown here is derived from an EMBL/GenBank/DDBJ whole genome shotgun (WGS) entry which is preliminary data.</text>
</comment>
<evidence type="ECO:0000313" key="1">
    <source>
        <dbReference type="EMBL" id="GAH55941.1"/>
    </source>
</evidence>
<gene>
    <name evidence="1" type="ORF">S03H2_26921</name>
</gene>
<dbReference type="AlphaFoldDB" id="X1GDH3"/>
<organism evidence="1">
    <name type="scientific">marine sediment metagenome</name>
    <dbReference type="NCBI Taxonomy" id="412755"/>
    <lineage>
        <taxon>unclassified sequences</taxon>
        <taxon>metagenomes</taxon>
        <taxon>ecological metagenomes</taxon>
    </lineage>
</organism>
<reference evidence="1" key="1">
    <citation type="journal article" date="2014" name="Front. Microbiol.">
        <title>High frequency of phylogenetically diverse reductive dehalogenase-homologous genes in deep subseafloor sedimentary metagenomes.</title>
        <authorList>
            <person name="Kawai M."/>
            <person name="Futagami T."/>
            <person name="Toyoda A."/>
            <person name="Takaki Y."/>
            <person name="Nishi S."/>
            <person name="Hori S."/>
            <person name="Arai W."/>
            <person name="Tsubouchi T."/>
            <person name="Morono Y."/>
            <person name="Uchiyama I."/>
            <person name="Ito T."/>
            <person name="Fujiyama A."/>
            <person name="Inagaki F."/>
            <person name="Takami H."/>
        </authorList>
    </citation>
    <scope>NUCLEOTIDE SEQUENCE</scope>
    <source>
        <strain evidence="1">Expedition CK06-06</strain>
    </source>
</reference>
<dbReference type="EMBL" id="BARU01015845">
    <property type="protein sequence ID" value="GAH55941.1"/>
    <property type="molecule type" value="Genomic_DNA"/>
</dbReference>
<accession>X1GDH3</accession>
<proteinExistence type="predicted"/>
<protein>
    <submittedName>
        <fullName evidence="1">Uncharacterized protein</fullName>
    </submittedName>
</protein>
<sequence>LVVNYIAVISEERECLAKYGEKYQKYMDNIPRWMGKPKSRKY</sequence>
<feature type="non-terminal residue" evidence="1">
    <location>
        <position position="1"/>
    </location>
</feature>
<name>X1GDH3_9ZZZZ</name>
<dbReference type="Gene3D" id="1.20.120.1630">
    <property type="match status" value="1"/>
</dbReference>